<evidence type="ECO:0000259" key="2">
    <source>
        <dbReference type="Pfam" id="PF00174"/>
    </source>
</evidence>
<dbReference type="PANTHER" id="PTHR19372:SF7">
    <property type="entry name" value="SULFITE OXIDASE, MITOCHONDRIAL"/>
    <property type="match status" value="1"/>
</dbReference>
<proteinExistence type="predicted"/>
<evidence type="ECO:0000313" key="3">
    <source>
        <dbReference type="EMBL" id="GAA4658970.1"/>
    </source>
</evidence>
<feature type="transmembrane region" description="Helical" evidence="1">
    <location>
        <begin position="126"/>
        <end position="146"/>
    </location>
</feature>
<feature type="domain" description="Oxidoreductase molybdopterin-binding" evidence="2">
    <location>
        <begin position="234"/>
        <end position="386"/>
    </location>
</feature>
<organism evidence="3 4">
    <name type="scientific">Amycolatopsis dongchuanensis</name>
    <dbReference type="NCBI Taxonomy" id="1070866"/>
    <lineage>
        <taxon>Bacteria</taxon>
        <taxon>Bacillati</taxon>
        <taxon>Actinomycetota</taxon>
        <taxon>Actinomycetes</taxon>
        <taxon>Pseudonocardiales</taxon>
        <taxon>Pseudonocardiaceae</taxon>
        <taxon>Amycolatopsis</taxon>
    </lineage>
</organism>
<dbReference type="Gene3D" id="2.60.40.650">
    <property type="match status" value="1"/>
</dbReference>
<dbReference type="InterPro" id="IPR014756">
    <property type="entry name" value="Ig_E-set"/>
</dbReference>
<dbReference type="Gene3D" id="3.90.420.10">
    <property type="entry name" value="Oxidoreductase, molybdopterin-binding domain"/>
    <property type="match status" value="1"/>
</dbReference>
<protein>
    <submittedName>
        <fullName evidence="3">Molybdopterin-dependent oxidoreductase</fullName>
    </submittedName>
</protein>
<dbReference type="Pfam" id="PF00174">
    <property type="entry name" value="Oxidored_molyb"/>
    <property type="match status" value="1"/>
</dbReference>
<feature type="transmembrane region" description="Helical" evidence="1">
    <location>
        <begin position="76"/>
        <end position="94"/>
    </location>
</feature>
<gene>
    <name evidence="3" type="ORF">GCM10023214_58150</name>
</gene>
<accession>A0ABP8VBJ2</accession>
<dbReference type="SUPFAM" id="SSF81296">
    <property type="entry name" value="E set domains"/>
    <property type="match status" value="1"/>
</dbReference>
<keyword evidence="4" id="KW-1185">Reference proteome</keyword>
<dbReference type="EMBL" id="BAABIB010000114">
    <property type="protein sequence ID" value="GAA4658970.1"/>
    <property type="molecule type" value="Genomic_DNA"/>
</dbReference>
<evidence type="ECO:0000313" key="4">
    <source>
        <dbReference type="Proteomes" id="UP001500192"/>
    </source>
</evidence>
<dbReference type="RefSeq" id="WP_346055550.1">
    <property type="nucleotide sequence ID" value="NZ_BAABIB010000114.1"/>
</dbReference>
<dbReference type="PANTHER" id="PTHR19372">
    <property type="entry name" value="SULFITE REDUCTASE"/>
    <property type="match status" value="1"/>
</dbReference>
<keyword evidence="1" id="KW-0812">Transmembrane</keyword>
<dbReference type="SUPFAM" id="SSF56524">
    <property type="entry name" value="Oxidoreductase molybdopterin-binding domain"/>
    <property type="match status" value="1"/>
</dbReference>
<keyword evidence="1" id="KW-1133">Transmembrane helix</keyword>
<dbReference type="InterPro" id="IPR000572">
    <property type="entry name" value="OxRdtase_Mopterin-bd_dom"/>
</dbReference>
<feature type="transmembrane region" description="Helical" evidence="1">
    <location>
        <begin position="101"/>
        <end position="120"/>
    </location>
</feature>
<dbReference type="InterPro" id="IPR036374">
    <property type="entry name" value="OxRdtase_Mopterin-bd_sf"/>
</dbReference>
<comment type="caution">
    <text evidence="3">The sequence shown here is derived from an EMBL/GenBank/DDBJ whole genome shotgun (WGS) entry which is preliminary data.</text>
</comment>
<name>A0ABP8VBJ2_9PSEU</name>
<feature type="transmembrane region" description="Helical" evidence="1">
    <location>
        <begin position="12"/>
        <end position="39"/>
    </location>
</feature>
<reference evidence="4" key="1">
    <citation type="journal article" date="2019" name="Int. J. Syst. Evol. Microbiol.">
        <title>The Global Catalogue of Microorganisms (GCM) 10K type strain sequencing project: providing services to taxonomists for standard genome sequencing and annotation.</title>
        <authorList>
            <consortium name="The Broad Institute Genomics Platform"/>
            <consortium name="The Broad Institute Genome Sequencing Center for Infectious Disease"/>
            <person name="Wu L."/>
            <person name="Ma J."/>
        </authorList>
    </citation>
    <scope>NUCLEOTIDE SEQUENCE [LARGE SCALE GENOMIC DNA]</scope>
    <source>
        <strain evidence="4">JCM 18054</strain>
    </source>
</reference>
<feature type="transmembrane region" description="Helical" evidence="1">
    <location>
        <begin position="162"/>
        <end position="180"/>
    </location>
</feature>
<sequence>MTTVLREAPPRLTSAVAAWTGVLSLAAALGAGHLVAAFVGRGASPYLAVGNAAIDLTPSWLKDFAVSSFGTHDKTVLLAGMAVVMVALAVVAGLISRERALPGQVVIAVFGVLGGVAVYGRPDLGQLALAAPLASLVAGVLVFRWLHGAALSRGVSDSRRRFLATAVAAGVAGGVGQWLGSRKNADASRAAVGPLTPARPAPPVPADADFAKLGTPTFITPNADFYRIDTALVLPQVPAEDWTLRIHGMVDRELTFTYADIRNRPLVERIITLCCVSNPVGGPYISTSRFLGVDLAELLREAGVREGAEQLFSTSADGFTAGTPVSTLLEPGRGAMLAIGMNGEPLPVEHGFPARLVVPGLYGYVSATKWVTDLELTTWDAKQAYWLQRGWAEQGPIKTESRIDAPNGHVAAGKVSVAGIAWAQHTGIDRVEVRLDGGPWQQAVLSAEVSTDTWRMWWAEVDAPAGSHSVAVRATDRDGYTQTDQVADVVPDGATGWHTITFSAR</sequence>
<evidence type="ECO:0000256" key="1">
    <source>
        <dbReference type="SAM" id="Phobius"/>
    </source>
</evidence>
<keyword evidence="1" id="KW-0472">Membrane</keyword>
<dbReference type="Proteomes" id="UP001500192">
    <property type="component" value="Unassembled WGS sequence"/>
</dbReference>